<dbReference type="InterPro" id="IPR015943">
    <property type="entry name" value="WD40/YVTN_repeat-like_dom_sf"/>
</dbReference>
<dbReference type="AlphaFoldDB" id="A0A0L0T6Z9"/>
<dbReference type="InterPro" id="IPR001680">
    <property type="entry name" value="WD40_rpt"/>
</dbReference>
<gene>
    <name evidence="5" type="ORF">AMAG_14635</name>
</gene>
<dbReference type="InterPro" id="IPR036322">
    <property type="entry name" value="WD40_repeat_dom_sf"/>
</dbReference>
<reference evidence="5 6" key="1">
    <citation type="submission" date="2009-11" db="EMBL/GenBank/DDBJ databases">
        <title>Annotation of Allomyces macrogynus ATCC 38327.</title>
        <authorList>
            <consortium name="The Broad Institute Genome Sequencing Platform"/>
            <person name="Russ C."/>
            <person name="Cuomo C."/>
            <person name="Burger G."/>
            <person name="Gray M.W."/>
            <person name="Holland P.W.H."/>
            <person name="King N."/>
            <person name="Lang F.B.F."/>
            <person name="Roger A.J."/>
            <person name="Ruiz-Trillo I."/>
            <person name="Young S.K."/>
            <person name="Zeng Q."/>
            <person name="Gargeya S."/>
            <person name="Fitzgerald M."/>
            <person name="Haas B."/>
            <person name="Abouelleil A."/>
            <person name="Alvarado L."/>
            <person name="Arachchi H.M."/>
            <person name="Berlin A."/>
            <person name="Chapman S.B."/>
            <person name="Gearin G."/>
            <person name="Goldberg J."/>
            <person name="Griggs A."/>
            <person name="Gujja S."/>
            <person name="Hansen M."/>
            <person name="Heiman D."/>
            <person name="Howarth C."/>
            <person name="Larimer J."/>
            <person name="Lui A."/>
            <person name="MacDonald P.J.P."/>
            <person name="McCowen C."/>
            <person name="Montmayeur A."/>
            <person name="Murphy C."/>
            <person name="Neiman D."/>
            <person name="Pearson M."/>
            <person name="Priest M."/>
            <person name="Roberts A."/>
            <person name="Saif S."/>
            <person name="Shea T."/>
            <person name="Sisk P."/>
            <person name="Stolte C."/>
            <person name="Sykes S."/>
            <person name="Wortman J."/>
            <person name="Nusbaum C."/>
            <person name="Birren B."/>
        </authorList>
    </citation>
    <scope>NUCLEOTIDE SEQUENCE [LARGE SCALE GENOMIC DNA]</scope>
    <source>
        <strain evidence="5 6">ATCC 38327</strain>
    </source>
</reference>
<evidence type="ECO:0000256" key="1">
    <source>
        <dbReference type="ARBA" id="ARBA00022574"/>
    </source>
</evidence>
<dbReference type="OrthoDB" id="5591786at2759"/>
<name>A0A0L0T6Z9_ALLM3</name>
<dbReference type="PROSITE" id="PS50294">
    <property type="entry name" value="WD_REPEATS_REGION"/>
    <property type="match status" value="1"/>
</dbReference>
<evidence type="ECO:0000313" key="6">
    <source>
        <dbReference type="Proteomes" id="UP000054350"/>
    </source>
</evidence>
<dbReference type="Proteomes" id="UP000054350">
    <property type="component" value="Unassembled WGS sequence"/>
</dbReference>
<keyword evidence="2" id="KW-0677">Repeat</keyword>
<accession>A0A0L0T6Z9</accession>
<evidence type="ECO:0000256" key="4">
    <source>
        <dbReference type="SAM" id="MobiDB-lite"/>
    </source>
</evidence>
<sequence length="450" mass="48155">MSRNLLQAASENHPGVVFVARGDKVHGLAVDPVTLCTGEAPVVVLGHPDGPTDPSADLADDGTPTINQIRVGHFGEHEAIVAVDDFGRVMVWLTEFLHRPPIVLTVGQSAWGIAIHRDRHLLAVSCNSHDITVWSLRSHLHFSTLTGSKPLLGYEQSNRVLEGHVHNVPAIAFDPSGRFLASVSIDQSCKLWDLITGNVVWSRSFDEWMWQVEFVPFDALDIAPPVDDAPPLTALDPSGPTGLILCTSKGGMFILGPNGALLDANPLFFPRPRPYFAGYCYRTSMLERLGDSVMYLATNQWGEMALVSVLASLGGAEAAQPDPPAVGEDPVEGVSPAELPVATDSDPESDDGWASTDDDDDEDEDAASDQTPLLAPQTVDDGDKGGWDATLQRHHVVRVETPPSGVPVLGVAVQRIGPADVLTGRAVMHRVFMCLLTGECAVVDVSSVTV</sequence>
<evidence type="ECO:0000256" key="3">
    <source>
        <dbReference type="PROSITE-ProRule" id="PRU00221"/>
    </source>
</evidence>
<feature type="repeat" description="WD" evidence="3">
    <location>
        <begin position="161"/>
        <end position="202"/>
    </location>
</feature>
<dbReference type="SMART" id="SM00320">
    <property type="entry name" value="WD40"/>
    <property type="match status" value="2"/>
</dbReference>
<dbReference type="PROSITE" id="PS50082">
    <property type="entry name" value="WD_REPEATS_2"/>
    <property type="match status" value="1"/>
</dbReference>
<evidence type="ECO:0000313" key="5">
    <source>
        <dbReference type="EMBL" id="KNE70510.1"/>
    </source>
</evidence>
<dbReference type="PANTHER" id="PTHR19879:SF1">
    <property type="entry name" value="CANNONBALL-RELATED"/>
    <property type="match status" value="1"/>
</dbReference>
<dbReference type="eggNOG" id="ENOG502S8QA">
    <property type="taxonomic scope" value="Eukaryota"/>
</dbReference>
<evidence type="ECO:0000256" key="2">
    <source>
        <dbReference type="ARBA" id="ARBA00022737"/>
    </source>
</evidence>
<dbReference type="Pfam" id="PF00400">
    <property type="entry name" value="WD40"/>
    <property type="match status" value="1"/>
</dbReference>
<dbReference type="InterPro" id="IPR019775">
    <property type="entry name" value="WD40_repeat_CS"/>
</dbReference>
<keyword evidence="6" id="KW-1185">Reference proteome</keyword>
<organism evidence="5 6">
    <name type="scientific">Allomyces macrogynus (strain ATCC 38327)</name>
    <name type="common">Allomyces javanicus var. macrogynus</name>
    <dbReference type="NCBI Taxonomy" id="578462"/>
    <lineage>
        <taxon>Eukaryota</taxon>
        <taxon>Fungi</taxon>
        <taxon>Fungi incertae sedis</taxon>
        <taxon>Blastocladiomycota</taxon>
        <taxon>Blastocladiomycetes</taxon>
        <taxon>Blastocladiales</taxon>
        <taxon>Blastocladiaceae</taxon>
        <taxon>Allomyces</taxon>
    </lineage>
</organism>
<feature type="compositionally biased region" description="Acidic residues" evidence="4">
    <location>
        <begin position="345"/>
        <end position="367"/>
    </location>
</feature>
<keyword evidence="1 3" id="KW-0853">WD repeat</keyword>
<dbReference type="GO" id="GO:0016251">
    <property type="term" value="F:RNA polymerase II general transcription initiation factor activity"/>
    <property type="evidence" value="ECO:0007669"/>
    <property type="project" value="TreeGrafter"/>
</dbReference>
<dbReference type="Gene3D" id="2.130.10.10">
    <property type="entry name" value="YVTN repeat-like/Quinoprotein amine dehydrogenase"/>
    <property type="match status" value="1"/>
</dbReference>
<dbReference type="EMBL" id="GG745366">
    <property type="protein sequence ID" value="KNE70510.1"/>
    <property type="molecule type" value="Genomic_DNA"/>
</dbReference>
<dbReference type="PANTHER" id="PTHR19879">
    <property type="entry name" value="TRANSCRIPTION INITIATION FACTOR TFIID"/>
    <property type="match status" value="1"/>
</dbReference>
<dbReference type="PROSITE" id="PS00678">
    <property type="entry name" value="WD_REPEATS_1"/>
    <property type="match status" value="1"/>
</dbReference>
<dbReference type="STRING" id="578462.A0A0L0T6Z9"/>
<reference evidence="6" key="2">
    <citation type="submission" date="2009-11" db="EMBL/GenBank/DDBJ databases">
        <title>The Genome Sequence of Allomyces macrogynus strain ATCC 38327.</title>
        <authorList>
            <consortium name="The Broad Institute Genome Sequencing Platform"/>
            <person name="Russ C."/>
            <person name="Cuomo C."/>
            <person name="Shea T."/>
            <person name="Young S.K."/>
            <person name="Zeng Q."/>
            <person name="Koehrsen M."/>
            <person name="Haas B."/>
            <person name="Borodovsky M."/>
            <person name="Guigo R."/>
            <person name="Alvarado L."/>
            <person name="Berlin A."/>
            <person name="Borenstein D."/>
            <person name="Chen Z."/>
            <person name="Engels R."/>
            <person name="Freedman E."/>
            <person name="Gellesch M."/>
            <person name="Goldberg J."/>
            <person name="Griggs A."/>
            <person name="Gujja S."/>
            <person name="Heiman D."/>
            <person name="Hepburn T."/>
            <person name="Howarth C."/>
            <person name="Jen D."/>
            <person name="Larson L."/>
            <person name="Lewis B."/>
            <person name="Mehta T."/>
            <person name="Park D."/>
            <person name="Pearson M."/>
            <person name="Roberts A."/>
            <person name="Saif S."/>
            <person name="Shenoy N."/>
            <person name="Sisk P."/>
            <person name="Stolte C."/>
            <person name="Sykes S."/>
            <person name="Walk T."/>
            <person name="White J."/>
            <person name="Yandava C."/>
            <person name="Burger G."/>
            <person name="Gray M.W."/>
            <person name="Holland P.W.H."/>
            <person name="King N."/>
            <person name="Lang F.B.F."/>
            <person name="Roger A.J."/>
            <person name="Ruiz-Trillo I."/>
            <person name="Lander E."/>
            <person name="Nusbaum C."/>
        </authorList>
    </citation>
    <scope>NUCLEOTIDE SEQUENCE [LARGE SCALE GENOMIC DNA]</scope>
    <source>
        <strain evidence="6">ATCC 38327</strain>
    </source>
</reference>
<feature type="region of interest" description="Disordered" evidence="4">
    <location>
        <begin position="317"/>
        <end position="385"/>
    </location>
</feature>
<protein>
    <submittedName>
        <fullName evidence="5">Uncharacterized protein</fullName>
    </submittedName>
</protein>
<dbReference type="VEuPathDB" id="FungiDB:AMAG_14635"/>
<dbReference type="GO" id="GO:0005669">
    <property type="term" value="C:transcription factor TFIID complex"/>
    <property type="evidence" value="ECO:0007669"/>
    <property type="project" value="TreeGrafter"/>
</dbReference>
<dbReference type="GO" id="GO:0006367">
    <property type="term" value="P:transcription initiation at RNA polymerase II promoter"/>
    <property type="evidence" value="ECO:0007669"/>
    <property type="project" value="TreeGrafter"/>
</dbReference>
<proteinExistence type="predicted"/>
<dbReference type="SUPFAM" id="SSF50978">
    <property type="entry name" value="WD40 repeat-like"/>
    <property type="match status" value="1"/>
</dbReference>